<dbReference type="InterPro" id="IPR045004">
    <property type="entry name" value="ECH_dom"/>
</dbReference>
<accession>A0A0F6VHN8</accession>
<accession>A0A059MVX6</accession>
<dbReference type="EMBL" id="CP106982">
    <property type="protein sequence ID" value="UYF93059.1"/>
    <property type="molecule type" value="Genomic_DNA"/>
</dbReference>
<dbReference type="InterPro" id="IPR029045">
    <property type="entry name" value="ClpP/crotonase-like_dom_sf"/>
</dbReference>
<evidence type="ECO:0000313" key="8">
    <source>
        <dbReference type="Proteomes" id="UP001163947"/>
    </source>
</evidence>
<proteinExistence type="predicted"/>
<dbReference type="PANTHER" id="PTHR43176:SF3">
    <property type="entry name" value="3-HYDROXYISOBUTYRYL-COA HYDROLASE, MITOCHONDRIAL"/>
    <property type="match status" value="1"/>
</dbReference>
<dbReference type="PANTHER" id="PTHR43176">
    <property type="entry name" value="3-HYDROXYISOBUTYRYL-COA HYDROLASE-RELATED"/>
    <property type="match status" value="1"/>
</dbReference>
<keyword evidence="7" id="KW-1185">Reference proteome</keyword>
<dbReference type="Proteomes" id="UP001163947">
    <property type="component" value="Chromosome"/>
</dbReference>
<dbReference type="AlphaFoldDB" id="A0A059MVX6"/>
<dbReference type="KEGG" id="rav:AAT18_07245"/>
<keyword evidence="3 5" id="KW-0378">Hydrolase</keyword>
<dbReference type="GO" id="GO:0003860">
    <property type="term" value="F:3-hydroxyisobutyryl-CoA hydrolase activity"/>
    <property type="evidence" value="ECO:0007669"/>
    <property type="project" value="UniProtKB-EC"/>
</dbReference>
<comment type="catalytic activity">
    <reaction evidence="1">
        <text>3-hydroxy-2-methylpropanoyl-CoA + H2O = 3-hydroxy-2-methylpropanoate + CoA + H(+)</text>
        <dbReference type="Rhea" id="RHEA:20888"/>
        <dbReference type="ChEBI" id="CHEBI:11805"/>
        <dbReference type="ChEBI" id="CHEBI:15377"/>
        <dbReference type="ChEBI" id="CHEBI:15378"/>
        <dbReference type="ChEBI" id="CHEBI:57287"/>
        <dbReference type="ChEBI" id="CHEBI:57340"/>
        <dbReference type="EC" id="3.1.2.4"/>
    </reaction>
</comment>
<feature type="domain" description="Enoyl-CoA hydratase/isomerase" evidence="4">
    <location>
        <begin position="15"/>
        <end position="343"/>
    </location>
</feature>
<dbReference type="GO" id="GO:0006574">
    <property type="term" value="P:L-valine catabolic process"/>
    <property type="evidence" value="ECO:0007669"/>
    <property type="project" value="TreeGrafter"/>
</dbReference>
<protein>
    <recommendedName>
        <fullName evidence="2">3-hydroxyisobutyryl-CoA hydrolase</fullName>
        <ecNumber evidence="2">3.1.2.4</ecNumber>
    </recommendedName>
</protein>
<reference evidence="6" key="3">
    <citation type="submission" date="2022-09" db="EMBL/GenBank/DDBJ databases">
        <title>The genome sequence of Rhodococcus aetherivorans N1.</title>
        <authorList>
            <person name="Jiang W."/>
        </authorList>
    </citation>
    <scope>NUCLEOTIDE SEQUENCE</scope>
    <source>
        <strain evidence="6">N1</strain>
    </source>
</reference>
<dbReference type="Gene3D" id="3.90.226.10">
    <property type="entry name" value="2-enoyl-CoA Hydratase, Chain A, domain 1"/>
    <property type="match status" value="1"/>
</dbReference>
<dbReference type="CDD" id="cd06558">
    <property type="entry name" value="crotonase-like"/>
    <property type="match status" value="1"/>
</dbReference>
<dbReference type="GeneID" id="83623094"/>
<reference evidence="5 7" key="1">
    <citation type="journal article" date="2018" name="Biodegradation">
        <title>1,4-Dioxane degradation characteristics of Rhodococcus aetherivorans JCM 14343.</title>
        <authorList>
            <person name="Inoue D."/>
            <person name="Tsunoda T."/>
            <person name="Yamamoto N."/>
            <person name="Ike M."/>
            <person name="Sei K."/>
        </authorList>
    </citation>
    <scope>NUCLEOTIDE SEQUENCE [LARGE SCALE GENOMIC DNA]</scope>
    <source>
        <strain evidence="5 7">JCM 14343</strain>
    </source>
</reference>
<dbReference type="EMBL" id="BLAH01000124">
    <property type="protein sequence ID" value="GES39640.1"/>
    <property type="molecule type" value="Genomic_DNA"/>
</dbReference>
<dbReference type="Pfam" id="PF16113">
    <property type="entry name" value="ECH_2"/>
    <property type="match status" value="1"/>
</dbReference>
<gene>
    <name evidence="6" type="ORF">OCS65_21720</name>
    <name evidence="5" type="ORF">RAJCM14343_4914</name>
</gene>
<evidence type="ECO:0000313" key="6">
    <source>
        <dbReference type="EMBL" id="UYF93059.1"/>
    </source>
</evidence>
<evidence type="ECO:0000259" key="4">
    <source>
        <dbReference type="Pfam" id="PF16113"/>
    </source>
</evidence>
<dbReference type="RefSeq" id="WP_029542103.1">
    <property type="nucleotide sequence ID" value="NZ_BAAAYP010000060.1"/>
</dbReference>
<dbReference type="SUPFAM" id="SSF52096">
    <property type="entry name" value="ClpP/crotonase"/>
    <property type="match status" value="1"/>
</dbReference>
<evidence type="ECO:0000256" key="3">
    <source>
        <dbReference type="ARBA" id="ARBA00022801"/>
    </source>
</evidence>
<sequence length="345" mass="36752">MTDTFIRTRVANGIGEVVLDRPVALNALDSSMIRDMYEALLAWRDDPEITAVLVTSASDRAFCAGGDIKPVRDAAVAGDTATVRDYFANEYRLDELVATYPKPYLALLDGVTMGGGLGISVHGAVRVVTEKAMLAMPETAIGFIPDVGASHFLPRLRGTTARCDAVGLYLALTGARADAGDAIAVGLATHFVPSHRIEALADRIREGHWQLALDEFAEAAPASAIADRYADIDAVFGDGTVADAVERLSGDHDLDEQWAVTTRAALCAASPTSLWATAELLRRGAESTLGECFARELEVAVRITAEPDFAEGVRAVLVDKDRNPSWSPRGIGEVDPAVVAGLFRE</sequence>
<dbReference type="NCBIfam" id="NF004127">
    <property type="entry name" value="PRK05617.1"/>
    <property type="match status" value="1"/>
</dbReference>
<evidence type="ECO:0000256" key="1">
    <source>
        <dbReference type="ARBA" id="ARBA00001709"/>
    </source>
</evidence>
<evidence type="ECO:0000256" key="2">
    <source>
        <dbReference type="ARBA" id="ARBA00011915"/>
    </source>
</evidence>
<evidence type="ECO:0000313" key="5">
    <source>
        <dbReference type="EMBL" id="GES39640.1"/>
    </source>
</evidence>
<dbReference type="Proteomes" id="UP000325466">
    <property type="component" value="Unassembled WGS sequence"/>
</dbReference>
<dbReference type="EC" id="3.1.2.4" evidence="2"/>
<reference evidence="5" key="2">
    <citation type="submission" date="2019-10" db="EMBL/GenBank/DDBJ databases">
        <title>Draft genome sequence of Rhodococcus aetherivorans JCM 14343.</title>
        <authorList>
            <person name="Inoue D."/>
            <person name="Nakazawa M."/>
            <person name="Yamamoto N."/>
            <person name="Sei K."/>
            <person name="Ike M."/>
        </authorList>
    </citation>
    <scope>NUCLEOTIDE SEQUENCE</scope>
    <source>
        <strain evidence="5">JCM 14343</strain>
    </source>
</reference>
<evidence type="ECO:0000313" key="7">
    <source>
        <dbReference type="Proteomes" id="UP000325466"/>
    </source>
</evidence>
<organism evidence="6 8">
    <name type="scientific">Rhodococcus aetherivorans</name>
    <dbReference type="NCBI Taxonomy" id="191292"/>
    <lineage>
        <taxon>Bacteria</taxon>
        <taxon>Bacillati</taxon>
        <taxon>Actinomycetota</taxon>
        <taxon>Actinomycetes</taxon>
        <taxon>Mycobacteriales</taxon>
        <taxon>Nocardiaceae</taxon>
        <taxon>Rhodococcus</taxon>
    </lineage>
</organism>
<dbReference type="InterPro" id="IPR032259">
    <property type="entry name" value="HIBYL-CoA-H"/>
</dbReference>
<name>A0A059MVX6_9NOCA</name>